<protein>
    <submittedName>
        <fullName evidence="2">LRR receptor-like serine/threonine-protein kinase</fullName>
    </submittedName>
</protein>
<dbReference type="AlphaFoldDB" id="A0A0M3HLH8"/>
<organism evidence="1 2">
    <name type="scientific">Ascaris lumbricoides</name>
    <name type="common">Giant roundworm</name>
    <dbReference type="NCBI Taxonomy" id="6252"/>
    <lineage>
        <taxon>Eukaryota</taxon>
        <taxon>Metazoa</taxon>
        <taxon>Ecdysozoa</taxon>
        <taxon>Nematoda</taxon>
        <taxon>Chromadorea</taxon>
        <taxon>Rhabditida</taxon>
        <taxon>Spirurina</taxon>
        <taxon>Ascaridomorpha</taxon>
        <taxon>Ascaridoidea</taxon>
        <taxon>Ascarididae</taxon>
        <taxon>Ascaris</taxon>
    </lineage>
</organism>
<dbReference type="InterPro" id="IPR032675">
    <property type="entry name" value="LRR_dom_sf"/>
</dbReference>
<dbReference type="SUPFAM" id="SSF52047">
    <property type="entry name" value="RNI-like"/>
    <property type="match status" value="1"/>
</dbReference>
<name>A0A0M3HLH8_ASCLU</name>
<reference evidence="2" key="1">
    <citation type="submission" date="2017-02" db="UniProtKB">
        <authorList>
            <consortium name="WormBaseParasite"/>
        </authorList>
    </citation>
    <scope>IDENTIFICATION</scope>
</reference>
<dbReference type="Gene3D" id="3.80.10.10">
    <property type="entry name" value="Ribonuclease Inhibitor"/>
    <property type="match status" value="1"/>
</dbReference>
<dbReference type="WBParaSite" id="ALUE_0000237301-mRNA-1">
    <property type="protein sequence ID" value="ALUE_0000237301-mRNA-1"/>
    <property type="gene ID" value="ALUE_0000237301"/>
</dbReference>
<sequence>MVRVESEEINLSGNELSAETVEKVVRSLETSFRLQSLVLHTNNLGHRFDELKQYTSSKAFVDLGEERFMPLSLK</sequence>
<dbReference type="Proteomes" id="UP000036681">
    <property type="component" value="Unplaced"/>
</dbReference>
<evidence type="ECO:0000313" key="2">
    <source>
        <dbReference type="WBParaSite" id="ALUE_0000237301-mRNA-1"/>
    </source>
</evidence>
<evidence type="ECO:0000313" key="1">
    <source>
        <dbReference type="Proteomes" id="UP000036681"/>
    </source>
</evidence>
<keyword evidence="1" id="KW-1185">Reference proteome</keyword>
<proteinExistence type="predicted"/>
<accession>A0A0M3HLH8</accession>